<dbReference type="GO" id="GO:0000166">
    <property type="term" value="F:nucleotide binding"/>
    <property type="evidence" value="ECO:0007669"/>
    <property type="project" value="InterPro"/>
</dbReference>
<dbReference type="InterPro" id="IPR036291">
    <property type="entry name" value="NAD(P)-bd_dom_sf"/>
</dbReference>
<dbReference type="PANTHER" id="PTHR43377">
    <property type="entry name" value="BILIVERDIN REDUCTASE A"/>
    <property type="match status" value="1"/>
</dbReference>
<dbReference type="InterPro" id="IPR000683">
    <property type="entry name" value="Gfo/Idh/MocA-like_OxRdtase_N"/>
</dbReference>
<accession>A0A401YG97</accession>
<dbReference type="SUPFAM" id="SSF55347">
    <property type="entry name" value="Glyceraldehyde-3-phosphate dehydrogenase-like, C-terminal domain"/>
    <property type="match status" value="1"/>
</dbReference>
<dbReference type="InterPro" id="IPR055170">
    <property type="entry name" value="GFO_IDH_MocA-like_dom"/>
</dbReference>
<sequence>MRLAFAGFAHSHPFTDAGVARDLGVDGIDGWDGGEPARFAAFRELYPCEPAASLAELIARRPDAVVVTVRPALIAATVARVLRAGLPCFVNKPAAASAGALAELDRAVTGHEERFLTSSVLRFAPAAVDLAERLAGRRVLGARALVRHDIAGFLTPERAWQDDPAEGGGTLVSLGLHGAELLDAVAGPGARAVAASRSVLVRPATRSEDTGTILVGWPDGRPGTIEVSGAGGEEVYEVAAQTEDGVHTTRLGGAPDWQEALGYRATMRTILAMAGGAASPLPWSRSRAVLECVVDAATMARA</sequence>
<organism evidence="3 4">
    <name type="scientific">Embleya hyalina</name>
    <dbReference type="NCBI Taxonomy" id="516124"/>
    <lineage>
        <taxon>Bacteria</taxon>
        <taxon>Bacillati</taxon>
        <taxon>Actinomycetota</taxon>
        <taxon>Actinomycetes</taxon>
        <taxon>Kitasatosporales</taxon>
        <taxon>Streptomycetaceae</taxon>
        <taxon>Embleya</taxon>
    </lineage>
</organism>
<name>A0A401YG97_9ACTN</name>
<keyword evidence="4" id="KW-1185">Reference proteome</keyword>
<protein>
    <submittedName>
        <fullName evidence="3">Uncharacterized protein</fullName>
    </submittedName>
</protein>
<evidence type="ECO:0000313" key="4">
    <source>
        <dbReference type="Proteomes" id="UP000286931"/>
    </source>
</evidence>
<evidence type="ECO:0000313" key="3">
    <source>
        <dbReference type="EMBL" id="GCD93634.1"/>
    </source>
</evidence>
<dbReference type="Pfam" id="PF01408">
    <property type="entry name" value="GFO_IDH_MocA"/>
    <property type="match status" value="1"/>
</dbReference>
<proteinExistence type="predicted"/>
<dbReference type="Gene3D" id="3.30.360.10">
    <property type="entry name" value="Dihydrodipicolinate Reductase, domain 2"/>
    <property type="match status" value="1"/>
</dbReference>
<feature type="domain" description="Gfo/Idh/MocA-like oxidoreductase N-terminal" evidence="1">
    <location>
        <begin position="36"/>
        <end position="114"/>
    </location>
</feature>
<gene>
    <name evidence="3" type="ORF">EHYA_01279</name>
</gene>
<dbReference type="InterPro" id="IPR051450">
    <property type="entry name" value="Gfo/Idh/MocA_Oxidoreductases"/>
</dbReference>
<reference evidence="3 4" key="1">
    <citation type="submission" date="2018-12" db="EMBL/GenBank/DDBJ databases">
        <title>Draft genome sequence of Embleya hyalina NBRC 13850T.</title>
        <authorList>
            <person name="Komaki H."/>
            <person name="Hosoyama A."/>
            <person name="Kimura A."/>
            <person name="Ichikawa N."/>
            <person name="Tamura T."/>
        </authorList>
    </citation>
    <scope>NUCLEOTIDE SEQUENCE [LARGE SCALE GENOMIC DNA]</scope>
    <source>
        <strain evidence="3 4">NBRC 13850</strain>
    </source>
</reference>
<dbReference type="SUPFAM" id="SSF51735">
    <property type="entry name" value="NAD(P)-binding Rossmann-fold domains"/>
    <property type="match status" value="1"/>
</dbReference>
<dbReference type="Pfam" id="PF22725">
    <property type="entry name" value="GFO_IDH_MocA_C3"/>
    <property type="match status" value="1"/>
</dbReference>
<feature type="domain" description="GFO/IDH/MocA-like oxidoreductase" evidence="2">
    <location>
        <begin position="140"/>
        <end position="230"/>
    </location>
</feature>
<dbReference type="AlphaFoldDB" id="A0A401YG97"/>
<dbReference type="Proteomes" id="UP000286931">
    <property type="component" value="Unassembled WGS sequence"/>
</dbReference>
<evidence type="ECO:0000259" key="1">
    <source>
        <dbReference type="Pfam" id="PF01408"/>
    </source>
</evidence>
<comment type="caution">
    <text evidence="3">The sequence shown here is derived from an EMBL/GenBank/DDBJ whole genome shotgun (WGS) entry which is preliminary data.</text>
</comment>
<dbReference type="Gene3D" id="3.40.50.720">
    <property type="entry name" value="NAD(P)-binding Rossmann-like Domain"/>
    <property type="match status" value="1"/>
</dbReference>
<evidence type="ECO:0000259" key="2">
    <source>
        <dbReference type="Pfam" id="PF22725"/>
    </source>
</evidence>
<dbReference type="EMBL" id="BIFH01000014">
    <property type="protein sequence ID" value="GCD93634.1"/>
    <property type="molecule type" value="Genomic_DNA"/>
</dbReference>
<dbReference type="PANTHER" id="PTHR43377:SF1">
    <property type="entry name" value="BILIVERDIN REDUCTASE A"/>
    <property type="match status" value="1"/>
</dbReference>